<feature type="compositionally biased region" description="Polar residues" evidence="1">
    <location>
        <begin position="167"/>
        <end position="179"/>
    </location>
</feature>
<protein>
    <submittedName>
        <fullName evidence="2">Uncharacterized protein</fullName>
    </submittedName>
</protein>
<evidence type="ECO:0000256" key="1">
    <source>
        <dbReference type="SAM" id="MobiDB-lite"/>
    </source>
</evidence>
<feature type="compositionally biased region" description="Basic and acidic residues" evidence="1">
    <location>
        <begin position="180"/>
        <end position="189"/>
    </location>
</feature>
<dbReference type="Proteomes" id="UP000265515">
    <property type="component" value="Unassembled WGS sequence"/>
</dbReference>
<feature type="compositionally biased region" description="Low complexity" evidence="1">
    <location>
        <begin position="192"/>
        <end position="204"/>
    </location>
</feature>
<dbReference type="EMBL" id="BFEA01000154">
    <property type="protein sequence ID" value="GBG71846.1"/>
    <property type="molecule type" value="Genomic_DNA"/>
</dbReference>
<proteinExistence type="predicted"/>
<sequence>MQSVREPRLHLRESVVVRRKGARKCSGRGKWGEGRKATDAVEYLSEKSELPRSSSEQVGMAAVPGIGKRGRSAQQLVEGLTAPVRETGPGGSCHPPSRRVAMLICASALFLLAALLTWRCAEAAPTPLPPPSLTARKGGRGGTNGLRQNPRSNEGSWPDSRLLTRGMTDNSPKIMSSSERSGEDDRHEGNQLPSSWSLPKSSSSRTSTFFSLWFTASRSAVDLSGNPSAAELKTSDREASKGTAAGAGHSFLNGQRVFREREFNFFRRRGGGVSLTDGMQDNKAAEYGVHGVGLERTRVLEHEEERGGPGTSSLPSAGTHGRSASGWLVRVLSPHGGVGKAVDISQRKTRKILCPNQQEEEEEEEEEQKLQPKLIELQLLSNLVDELGWGSNTASSSNRVVHHVVGTATFRVRKVKRTLRLPGIGWSVLQRLLGGESSPAKRRQLLQLSDQGSGRSELGQDVDHNADRQRSLRQSDPEGDTQQFHTSPDDWGAQSQEDEFAKHESNGKITAPDAVWLVEGGAGGGGGELRKGEGLVDVVRAGFGGTGI</sequence>
<feature type="region of interest" description="Disordered" evidence="1">
    <location>
        <begin position="125"/>
        <end position="204"/>
    </location>
</feature>
<dbReference type="AlphaFoldDB" id="A0A388KP66"/>
<comment type="caution">
    <text evidence="2">The sequence shown here is derived from an EMBL/GenBank/DDBJ whole genome shotgun (WGS) entry which is preliminary data.</text>
</comment>
<feature type="region of interest" description="Disordered" evidence="1">
    <location>
        <begin position="448"/>
        <end position="512"/>
    </location>
</feature>
<evidence type="ECO:0000313" key="2">
    <source>
        <dbReference type="EMBL" id="GBG71846.1"/>
    </source>
</evidence>
<name>A0A388KP66_CHABU</name>
<feature type="compositionally biased region" description="Polar residues" evidence="1">
    <location>
        <begin position="145"/>
        <end position="155"/>
    </location>
</feature>
<feature type="compositionally biased region" description="Basic and acidic residues" evidence="1">
    <location>
        <begin position="461"/>
        <end position="476"/>
    </location>
</feature>
<feature type="region of interest" description="Disordered" evidence="1">
    <location>
        <begin position="301"/>
        <end position="322"/>
    </location>
</feature>
<accession>A0A388KP66</accession>
<reference evidence="2 3" key="1">
    <citation type="journal article" date="2018" name="Cell">
        <title>The Chara Genome: Secondary Complexity and Implications for Plant Terrestrialization.</title>
        <authorList>
            <person name="Nishiyama T."/>
            <person name="Sakayama H."/>
            <person name="Vries J.D."/>
            <person name="Buschmann H."/>
            <person name="Saint-Marcoux D."/>
            <person name="Ullrich K.K."/>
            <person name="Haas F.B."/>
            <person name="Vanderstraeten L."/>
            <person name="Becker D."/>
            <person name="Lang D."/>
            <person name="Vosolsobe S."/>
            <person name="Rombauts S."/>
            <person name="Wilhelmsson P.K.I."/>
            <person name="Janitza P."/>
            <person name="Kern R."/>
            <person name="Heyl A."/>
            <person name="Rumpler F."/>
            <person name="Villalobos L.I.A.C."/>
            <person name="Clay J.M."/>
            <person name="Skokan R."/>
            <person name="Toyoda A."/>
            <person name="Suzuki Y."/>
            <person name="Kagoshima H."/>
            <person name="Schijlen E."/>
            <person name="Tajeshwar N."/>
            <person name="Catarino B."/>
            <person name="Hetherington A.J."/>
            <person name="Saltykova A."/>
            <person name="Bonnot C."/>
            <person name="Breuninger H."/>
            <person name="Symeonidi A."/>
            <person name="Radhakrishnan G.V."/>
            <person name="Van Nieuwerburgh F."/>
            <person name="Deforce D."/>
            <person name="Chang C."/>
            <person name="Karol K.G."/>
            <person name="Hedrich R."/>
            <person name="Ulvskov P."/>
            <person name="Glockner G."/>
            <person name="Delwiche C.F."/>
            <person name="Petrasek J."/>
            <person name="Van de Peer Y."/>
            <person name="Friml J."/>
            <person name="Beilby M."/>
            <person name="Dolan L."/>
            <person name="Kohara Y."/>
            <person name="Sugano S."/>
            <person name="Fujiyama A."/>
            <person name="Delaux P.-M."/>
            <person name="Quint M."/>
            <person name="TheiBen G."/>
            <person name="Hagemann M."/>
            <person name="Harholt J."/>
            <person name="Dunand C."/>
            <person name="Zachgo S."/>
            <person name="Langdale J."/>
            <person name="Maumus F."/>
            <person name="Straeten D.V.D."/>
            <person name="Gould S.B."/>
            <person name="Rensing S.A."/>
        </authorList>
    </citation>
    <scope>NUCLEOTIDE SEQUENCE [LARGE SCALE GENOMIC DNA]</scope>
    <source>
        <strain evidence="2 3">S276</strain>
    </source>
</reference>
<gene>
    <name evidence="2" type="ORF">CBR_g10785</name>
</gene>
<keyword evidence="3" id="KW-1185">Reference proteome</keyword>
<organism evidence="2 3">
    <name type="scientific">Chara braunii</name>
    <name type="common">Braun's stonewort</name>
    <dbReference type="NCBI Taxonomy" id="69332"/>
    <lineage>
        <taxon>Eukaryota</taxon>
        <taxon>Viridiplantae</taxon>
        <taxon>Streptophyta</taxon>
        <taxon>Charophyceae</taxon>
        <taxon>Charales</taxon>
        <taxon>Characeae</taxon>
        <taxon>Chara</taxon>
    </lineage>
</organism>
<evidence type="ECO:0000313" key="3">
    <source>
        <dbReference type="Proteomes" id="UP000265515"/>
    </source>
</evidence>
<dbReference type="Gramene" id="GBG71846">
    <property type="protein sequence ID" value="GBG71846"/>
    <property type="gene ID" value="CBR_g10785"/>
</dbReference>